<evidence type="ECO:0000313" key="3">
    <source>
        <dbReference type="Proteomes" id="UP001215598"/>
    </source>
</evidence>
<dbReference type="Pfam" id="PF18758">
    <property type="entry name" value="KDZ"/>
    <property type="match status" value="1"/>
</dbReference>
<accession>A0AAD7HND2</accession>
<organism evidence="2 3">
    <name type="scientific">Mycena metata</name>
    <dbReference type="NCBI Taxonomy" id="1033252"/>
    <lineage>
        <taxon>Eukaryota</taxon>
        <taxon>Fungi</taxon>
        <taxon>Dikarya</taxon>
        <taxon>Basidiomycota</taxon>
        <taxon>Agaricomycotina</taxon>
        <taxon>Agaricomycetes</taxon>
        <taxon>Agaricomycetidae</taxon>
        <taxon>Agaricales</taxon>
        <taxon>Marasmiineae</taxon>
        <taxon>Mycenaceae</taxon>
        <taxon>Mycena</taxon>
    </lineage>
</organism>
<keyword evidence="3" id="KW-1185">Reference proteome</keyword>
<proteinExistence type="predicted"/>
<sequence>MDMVTTGLCQLCFLVSYIEGLGLEDLETCERFFAGSNAMAGSIRYASVFHRLQTITQYFEHVDVHEAYANLSKFLVDNYWQALEILEEETSLHTAMAAAGIDDVSEFPRRLQKEFKFLKGLMKEAEEDTQQMQYYQRLVNFADRRCVSFPIICASRS</sequence>
<keyword evidence="1" id="KW-0732">Signal</keyword>
<dbReference type="InterPro" id="IPR040521">
    <property type="entry name" value="KDZ"/>
</dbReference>
<feature type="chain" id="PRO_5041928650" evidence="1">
    <location>
        <begin position="21"/>
        <end position="157"/>
    </location>
</feature>
<reference evidence="2" key="1">
    <citation type="submission" date="2023-03" db="EMBL/GenBank/DDBJ databases">
        <title>Massive genome expansion in bonnet fungi (Mycena s.s.) driven by repeated elements and novel gene families across ecological guilds.</title>
        <authorList>
            <consortium name="Lawrence Berkeley National Laboratory"/>
            <person name="Harder C.B."/>
            <person name="Miyauchi S."/>
            <person name="Viragh M."/>
            <person name="Kuo A."/>
            <person name="Thoen E."/>
            <person name="Andreopoulos B."/>
            <person name="Lu D."/>
            <person name="Skrede I."/>
            <person name="Drula E."/>
            <person name="Henrissat B."/>
            <person name="Morin E."/>
            <person name="Kohler A."/>
            <person name="Barry K."/>
            <person name="LaButti K."/>
            <person name="Morin E."/>
            <person name="Salamov A."/>
            <person name="Lipzen A."/>
            <person name="Mereny Z."/>
            <person name="Hegedus B."/>
            <person name="Baldrian P."/>
            <person name="Stursova M."/>
            <person name="Weitz H."/>
            <person name="Taylor A."/>
            <person name="Grigoriev I.V."/>
            <person name="Nagy L.G."/>
            <person name="Martin F."/>
            <person name="Kauserud H."/>
        </authorList>
    </citation>
    <scope>NUCLEOTIDE SEQUENCE</scope>
    <source>
        <strain evidence="2">CBHHK182m</strain>
    </source>
</reference>
<evidence type="ECO:0000313" key="2">
    <source>
        <dbReference type="EMBL" id="KAJ7724670.1"/>
    </source>
</evidence>
<name>A0AAD7HND2_9AGAR</name>
<dbReference type="AlphaFoldDB" id="A0AAD7HND2"/>
<evidence type="ECO:0000256" key="1">
    <source>
        <dbReference type="SAM" id="SignalP"/>
    </source>
</evidence>
<comment type="caution">
    <text evidence="2">The sequence shown here is derived from an EMBL/GenBank/DDBJ whole genome shotgun (WGS) entry which is preliminary data.</text>
</comment>
<dbReference type="Proteomes" id="UP001215598">
    <property type="component" value="Unassembled WGS sequence"/>
</dbReference>
<protein>
    <submittedName>
        <fullName evidence="2">Uncharacterized protein</fullName>
    </submittedName>
</protein>
<gene>
    <name evidence="2" type="ORF">B0H16DRAFT_1895414</name>
</gene>
<feature type="signal peptide" evidence="1">
    <location>
        <begin position="1"/>
        <end position="20"/>
    </location>
</feature>
<dbReference type="EMBL" id="JARKIB010000200">
    <property type="protein sequence ID" value="KAJ7724670.1"/>
    <property type="molecule type" value="Genomic_DNA"/>
</dbReference>